<keyword evidence="6" id="KW-1185">Reference proteome</keyword>
<dbReference type="FunFam" id="3.30.70.270:FF:000001">
    <property type="entry name" value="Diguanylate cyclase domain protein"/>
    <property type="match status" value="1"/>
</dbReference>
<dbReference type="EMBL" id="FOGB01000004">
    <property type="protein sequence ID" value="SEQ52369.1"/>
    <property type="molecule type" value="Genomic_DNA"/>
</dbReference>
<evidence type="ECO:0000259" key="4">
    <source>
        <dbReference type="PROSITE" id="PS50887"/>
    </source>
</evidence>
<accession>A0A1H9GQW3</accession>
<dbReference type="InterPro" id="IPR001633">
    <property type="entry name" value="EAL_dom"/>
</dbReference>
<dbReference type="PANTHER" id="PTHR44757">
    <property type="entry name" value="DIGUANYLATE CYCLASE DGCP"/>
    <property type="match status" value="1"/>
</dbReference>
<dbReference type="CDD" id="cd01949">
    <property type="entry name" value="GGDEF"/>
    <property type="match status" value="1"/>
</dbReference>
<dbReference type="CDD" id="cd01948">
    <property type="entry name" value="EAL"/>
    <property type="match status" value="1"/>
</dbReference>
<dbReference type="Gene3D" id="6.10.340.10">
    <property type="match status" value="1"/>
</dbReference>
<keyword evidence="2" id="KW-0472">Membrane</keyword>
<dbReference type="PROSITE" id="PS50883">
    <property type="entry name" value="EAL"/>
    <property type="match status" value="1"/>
</dbReference>
<evidence type="ECO:0000313" key="5">
    <source>
        <dbReference type="EMBL" id="SEQ52369.1"/>
    </source>
</evidence>
<dbReference type="SMART" id="SM00267">
    <property type="entry name" value="GGDEF"/>
    <property type="match status" value="1"/>
</dbReference>
<dbReference type="SUPFAM" id="SSF141868">
    <property type="entry name" value="EAL domain-like"/>
    <property type="match status" value="1"/>
</dbReference>
<sequence>MSVKAFFKFNSIKHKVIFLVTSLLLLVLTTLLIVSLFLVNKQLGIQTEKLFVSNTAALNRSIEQRLSYLVENSELLATNELMVNALIDDEERDNYLAPLISNFMKGKDVLYLDVVDFDGHPVFHSGDQIPEYNRSEQLRVALALNQTSVFVGKNKKLIVISPIEYYSTTQGALIISFDLDKIIARNILDDSQTYIRVLKDDLVIYSHNYNPEISYQSYLYHAGGELPLFSKLGIMLQIGLPENIYNAPVREAMQVLLMVGLVLVSVSLFMSRWIGTRITAPILELSSRVTRAHAGQDVRCSPLGGDDEVEGLAKAFDERTLLLEYQAEHDSLTALPNRLLFVDRVSHAIQLAERNNGTFAVLFIDLDRFKEVNDSYGHTVGDQLLQIVAEKIQECLWDCDSVARMGGDEFTVLIDSIKHEKDVFHITEKILSLFRSPISFDRFTFYLTCSVGVAVYPIDGADVDTLLKNADAAMYKAKADGRNTCRFYKPELTERILERVRLERQLRQAIDDDQFVVYFQPQYELSTQNIIGMEALIRWQHPDKGLLFPDSFIPLAEETGMIIDVDRLMMRASMSQFKSWLADGLKPGVLSMNLSMIQLDQDDFIEFVKRCCLDYELEPASIMFEVTETQAMLKPEQTVIALKQLSALGVGLAIDDFGTGFSSLSYLKKFPVNKIKIDRSFISDLPEDRDDAELTRAIISLSKSLSLDVIAEGVETNAHLEFLLCHHCDEGQGYMFSKPVPAEKMRLLLETSVKNQPKRVVQT</sequence>
<dbReference type="Gene3D" id="3.20.20.450">
    <property type="entry name" value="EAL domain"/>
    <property type="match status" value="1"/>
</dbReference>
<dbReference type="InterPro" id="IPR035919">
    <property type="entry name" value="EAL_sf"/>
</dbReference>
<proteinExistence type="predicted"/>
<dbReference type="NCBIfam" id="TIGR00254">
    <property type="entry name" value="GGDEF"/>
    <property type="match status" value="1"/>
</dbReference>
<dbReference type="AlphaFoldDB" id="A0A1H9GQW3"/>
<dbReference type="PANTHER" id="PTHR44757:SF2">
    <property type="entry name" value="BIOFILM ARCHITECTURE MAINTENANCE PROTEIN MBAA"/>
    <property type="match status" value="1"/>
</dbReference>
<protein>
    <submittedName>
        <fullName evidence="5">Diguanylate cyclase (GGDEF) domain-containing protein</fullName>
    </submittedName>
</protein>
<dbReference type="Proteomes" id="UP000198749">
    <property type="component" value="Unassembled WGS sequence"/>
</dbReference>
<evidence type="ECO:0000256" key="2">
    <source>
        <dbReference type="SAM" id="Phobius"/>
    </source>
</evidence>
<name>A0A1H9GQW3_9GAMM</name>
<dbReference type="InterPro" id="IPR000160">
    <property type="entry name" value="GGDEF_dom"/>
</dbReference>
<dbReference type="InterPro" id="IPR043128">
    <property type="entry name" value="Rev_trsase/Diguanyl_cyclase"/>
</dbReference>
<gene>
    <name evidence="5" type="ORF">SAMN03080615_01831</name>
</gene>
<organism evidence="5 6">
    <name type="scientific">Amphritea atlantica</name>
    <dbReference type="NCBI Taxonomy" id="355243"/>
    <lineage>
        <taxon>Bacteria</taxon>
        <taxon>Pseudomonadati</taxon>
        <taxon>Pseudomonadota</taxon>
        <taxon>Gammaproteobacteria</taxon>
        <taxon>Oceanospirillales</taxon>
        <taxon>Oceanospirillaceae</taxon>
        <taxon>Amphritea</taxon>
    </lineage>
</organism>
<evidence type="ECO:0000313" key="6">
    <source>
        <dbReference type="Proteomes" id="UP000198749"/>
    </source>
</evidence>
<dbReference type="SMART" id="SM00052">
    <property type="entry name" value="EAL"/>
    <property type="match status" value="1"/>
</dbReference>
<dbReference type="OrthoDB" id="6168558at2"/>
<dbReference type="Pfam" id="PF00563">
    <property type="entry name" value="EAL"/>
    <property type="match status" value="1"/>
</dbReference>
<dbReference type="GO" id="GO:0003824">
    <property type="term" value="F:catalytic activity"/>
    <property type="evidence" value="ECO:0007669"/>
    <property type="project" value="UniProtKB-ARBA"/>
</dbReference>
<dbReference type="STRING" id="355243.SAMN03080615_01831"/>
<dbReference type="InterPro" id="IPR052155">
    <property type="entry name" value="Biofilm_reg_signaling"/>
</dbReference>
<reference evidence="6" key="1">
    <citation type="submission" date="2016-10" db="EMBL/GenBank/DDBJ databases">
        <authorList>
            <person name="Varghese N."/>
            <person name="Submissions S."/>
        </authorList>
    </citation>
    <scope>NUCLEOTIDE SEQUENCE [LARGE SCALE GENOMIC DNA]</scope>
    <source>
        <strain evidence="6">DSM 18887</strain>
    </source>
</reference>
<dbReference type="InterPro" id="IPR029787">
    <property type="entry name" value="Nucleotide_cyclase"/>
</dbReference>
<keyword evidence="2" id="KW-1133">Transmembrane helix</keyword>
<dbReference type="SUPFAM" id="SSF55073">
    <property type="entry name" value="Nucleotide cyclase"/>
    <property type="match status" value="1"/>
</dbReference>
<feature type="domain" description="GGDEF" evidence="4">
    <location>
        <begin position="357"/>
        <end position="490"/>
    </location>
</feature>
<dbReference type="Pfam" id="PF00990">
    <property type="entry name" value="GGDEF"/>
    <property type="match status" value="1"/>
</dbReference>
<dbReference type="RefSeq" id="WP_091356901.1">
    <property type="nucleotide sequence ID" value="NZ_AP025284.1"/>
</dbReference>
<dbReference type="Gene3D" id="3.30.70.270">
    <property type="match status" value="1"/>
</dbReference>
<comment type="cofactor">
    <cofactor evidence="1">
        <name>Mg(2+)</name>
        <dbReference type="ChEBI" id="CHEBI:18420"/>
    </cofactor>
</comment>
<evidence type="ECO:0000256" key="1">
    <source>
        <dbReference type="ARBA" id="ARBA00001946"/>
    </source>
</evidence>
<dbReference type="PROSITE" id="PS50887">
    <property type="entry name" value="GGDEF"/>
    <property type="match status" value="1"/>
</dbReference>
<keyword evidence="2" id="KW-0812">Transmembrane</keyword>
<feature type="transmembrane region" description="Helical" evidence="2">
    <location>
        <begin position="16"/>
        <end position="39"/>
    </location>
</feature>
<feature type="domain" description="EAL" evidence="3">
    <location>
        <begin position="499"/>
        <end position="753"/>
    </location>
</feature>
<evidence type="ECO:0000259" key="3">
    <source>
        <dbReference type="PROSITE" id="PS50883"/>
    </source>
</evidence>